<accession>A0A382NYV8</accession>
<keyword evidence="1" id="KW-1133">Transmembrane helix</keyword>
<proteinExistence type="predicted"/>
<keyword evidence="1" id="KW-0472">Membrane</keyword>
<sequence length="74" mass="8699">MLFITYLTYATPVIKKTIRIILVQIVCYTIFMYTILTFFTNNKGQHFTNTPLHKSSLDMIENKNLPDIPRLRSC</sequence>
<reference evidence="2" key="1">
    <citation type="submission" date="2018-05" db="EMBL/GenBank/DDBJ databases">
        <authorList>
            <person name="Lanie J.A."/>
            <person name="Ng W.-L."/>
            <person name="Kazmierczak K.M."/>
            <person name="Andrzejewski T.M."/>
            <person name="Davidsen T.M."/>
            <person name="Wayne K.J."/>
            <person name="Tettelin H."/>
            <person name="Glass J.I."/>
            <person name="Rusch D."/>
            <person name="Podicherti R."/>
            <person name="Tsui H.-C.T."/>
            <person name="Winkler M.E."/>
        </authorList>
    </citation>
    <scope>NUCLEOTIDE SEQUENCE</scope>
</reference>
<evidence type="ECO:0000313" key="2">
    <source>
        <dbReference type="EMBL" id="SVC64771.1"/>
    </source>
</evidence>
<organism evidence="2">
    <name type="scientific">marine metagenome</name>
    <dbReference type="NCBI Taxonomy" id="408172"/>
    <lineage>
        <taxon>unclassified sequences</taxon>
        <taxon>metagenomes</taxon>
        <taxon>ecological metagenomes</taxon>
    </lineage>
</organism>
<protein>
    <submittedName>
        <fullName evidence="2">Uncharacterized protein</fullName>
    </submittedName>
</protein>
<feature type="transmembrane region" description="Helical" evidence="1">
    <location>
        <begin position="20"/>
        <end position="39"/>
    </location>
</feature>
<evidence type="ECO:0000256" key="1">
    <source>
        <dbReference type="SAM" id="Phobius"/>
    </source>
</evidence>
<dbReference type="EMBL" id="UINC01102842">
    <property type="protein sequence ID" value="SVC64771.1"/>
    <property type="molecule type" value="Genomic_DNA"/>
</dbReference>
<dbReference type="AlphaFoldDB" id="A0A382NYV8"/>
<name>A0A382NYV8_9ZZZZ</name>
<keyword evidence="1" id="KW-0812">Transmembrane</keyword>
<gene>
    <name evidence="2" type="ORF">METZ01_LOCUS317625</name>
</gene>